<dbReference type="GO" id="GO:0003962">
    <property type="term" value="F:cystathionine gamma-synthase activity"/>
    <property type="evidence" value="ECO:0007669"/>
    <property type="project" value="TreeGrafter"/>
</dbReference>
<evidence type="ECO:0000256" key="7">
    <source>
        <dbReference type="ARBA" id="ARBA00029853"/>
    </source>
</evidence>
<comment type="caution">
    <text evidence="10">The sequence shown here is derived from an EMBL/GenBank/DDBJ whole genome shotgun (WGS) entry which is preliminary data.</text>
</comment>
<dbReference type="GO" id="GO:0019346">
    <property type="term" value="P:transsulfuration"/>
    <property type="evidence" value="ECO:0007669"/>
    <property type="project" value="InterPro"/>
</dbReference>
<accession>A0AAW1PHP2</accession>
<dbReference type="PANTHER" id="PTHR11808:SF15">
    <property type="entry name" value="CYSTATHIONINE GAMMA-LYASE"/>
    <property type="match status" value="1"/>
</dbReference>
<proteinExistence type="inferred from homology"/>
<dbReference type="GO" id="GO:0004123">
    <property type="term" value="F:cystathionine gamma-lyase activity"/>
    <property type="evidence" value="ECO:0007669"/>
    <property type="project" value="TreeGrafter"/>
</dbReference>
<evidence type="ECO:0000256" key="5">
    <source>
        <dbReference type="ARBA" id="ARBA00022898"/>
    </source>
</evidence>
<dbReference type="GO" id="GO:0019343">
    <property type="term" value="P:cysteine biosynthetic process via cystathionine"/>
    <property type="evidence" value="ECO:0007669"/>
    <property type="project" value="TreeGrafter"/>
</dbReference>
<evidence type="ECO:0000256" key="3">
    <source>
        <dbReference type="ARBA" id="ARBA00009077"/>
    </source>
</evidence>
<feature type="region of interest" description="Disordered" evidence="9">
    <location>
        <begin position="1"/>
        <end position="22"/>
    </location>
</feature>
<keyword evidence="11" id="KW-1185">Reference proteome</keyword>
<evidence type="ECO:0000256" key="2">
    <source>
        <dbReference type="ARBA" id="ARBA00005038"/>
    </source>
</evidence>
<dbReference type="InterPro" id="IPR054542">
    <property type="entry name" value="Cys_met_metab_PP"/>
</dbReference>
<protein>
    <recommendedName>
        <fullName evidence="4">cystathionine gamma-lyase</fullName>
        <ecNumber evidence="4">4.4.1.1</ecNumber>
    </recommendedName>
    <alternativeName>
        <fullName evidence="7">Gamma-cystathionase</fullName>
    </alternativeName>
</protein>
<evidence type="ECO:0000256" key="9">
    <source>
        <dbReference type="SAM" id="MobiDB-lite"/>
    </source>
</evidence>
<dbReference type="InterPro" id="IPR015424">
    <property type="entry name" value="PyrdxlP-dep_Trfase"/>
</dbReference>
<dbReference type="Gene3D" id="3.90.1150.10">
    <property type="entry name" value="Aspartate Aminotransferase, domain 1"/>
    <property type="match status" value="1"/>
</dbReference>
<dbReference type="Gene3D" id="3.40.640.10">
    <property type="entry name" value="Type I PLP-dependent aspartate aminotransferase-like (Major domain)"/>
    <property type="match status" value="2"/>
</dbReference>
<evidence type="ECO:0000256" key="4">
    <source>
        <dbReference type="ARBA" id="ARBA00012085"/>
    </source>
</evidence>
<dbReference type="GO" id="GO:0005737">
    <property type="term" value="C:cytoplasm"/>
    <property type="evidence" value="ECO:0007669"/>
    <property type="project" value="TreeGrafter"/>
</dbReference>
<dbReference type="EMBL" id="JALJOQ010000028">
    <property type="protein sequence ID" value="KAK9808018.1"/>
    <property type="molecule type" value="Genomic_DNA"/>
</dbReference>
<dbReference type="InterPro" id="IPR000277">
    <property type="entry name" value="Cys/Met-Metab_PyrdxlP-dep_enz"/>
</dbReference>
<organism evidence="10 11">
    <name type="scientific">Symbiochloris irregularis</name>
    <dbReference type="NCBI Taxonomy" id="706552"/>
    <lineage>
        <taxon>Eukaryota</taxon>
        <taxon>Viridiplantae</taxon>
        <taxon>Chlorophyta</taxon>
        <taxon>core chlorophytes</taxon>
        <taxon>Trebouxiophyceae</taxon>
        <taxon>Trebouxiales</taxon>
        <taxon>Trebouxiaceae</taxon>
        <taxon>Symbiochloris</taxon>
    </lineage>
</organism>
<dbReference type="PROSITE" id="PS00868">
    <property type="entry name" value="CYS_MET_METAB_PP"/>
    <property type="match status" value="1"/>
</dbReference>
<evidence type="ECO:0000313" key="10">
    <source>
        <dbReference type="EMBL" id="KAK9808018.1"/>
    </source>
</evidence>
<name>A0AAW1PHP2_9CHLO</name>
<comment type="cofactor">
    <cofactor evidence="1 8">
        <name>pyridoxal 5'-phosphate</name>
        <dbReference type="ChEBI" id="CHEBI:597326"/>
    </cofactor>
</comment>
<comment type="similarity">
    <text evidence="3 8">Belongs to the trans-sulfuration enzymes family.</text>
</comment>
<evidence type="ECO:0000313" key="11">
    <source>
        <dbReference type="Proteomes" id="UP001465755"/>
    </source>
</evidence>
<keyword evidence="6" id="KW-0198">Cysteine biosynthesis</keyword>
<sequence>MPDPDEPRRPDAFATLRGPYPEAVGHSSVKNNNTWSCGLPSGLHPETLCIAFGRPEHEAGNPVNVPLSASSTYHHTSSRDYARDGSDTVAAFESVLGALDHGTAVAFSSGMAAIAAVAVIKTLAGHADLLWLESMSNPLMKVPDVPAVIAAGKAAGATVVVDATFVTPLVQRPLELGADIAMHSITKFIGGHSDLLMGALVAKDPVLAEKIRKRRYFTGSIPGVLEAFLALRGFRSLPVRMQRHQENAMEIAKRLQAHPAVEKVLYPGLPSHTGHKRAAKNQQGFGAMMSFLVRGGEAASAALCNSVHLITNATSLGGCETLMERRAQYPVDAARGTPPNLNTLLSRGLKMKAGDHS</sequence>
<dbReference type="AlphaFoldDB" id="A0AAW1PHP2"/>
<dbReference type="SUPFAM" id="SSF53383">
    <property type="entry name" value="PLP-dependent transferases"/>
    <property type="match status" value="1"/>
</dbReference>
<dbReference type="Proteomes" id="UP001465755">
    <property type="component" value="Unassembled WGS sequence"/>
</dbReference>
<reference evidence="10 11" key="1">
    <citation type="journal article" date="2024" name="Nat. Commun.">
        <title>Phylogenomics reveals the evolutionary origins of lichenization in chlorophyte algae.</title>
        <authorList>
            <person name="Puginier C."/>
            <person name="Libourel C."/>
            <person name="Otte J."/>
            <person name="Skaloud P."/>
            <person name="Haon M."/>
            <person name="Grisel S."/>
            <person name="Petersen M."/>
            <person name="Berrin J.G."/>
            <person name="Delaux P.M."/>
            <person name="Dal Grande F."/>
            <person name="Keller J."/>
        </authorList>
    </citation>
    <scope>NUCLEOTIDE SEQUENCE [LARGE SCALE GENOMIC DNA]</scope>
    <source>
        <strain evidence="10 11">SAG 2036</strain>
    </source>
</reference>
<evidence type="ECO:0000256" key="1">
    <source>
        <dbReference type="ARBA" id="ARBA00001933"/>
    </source>
</evidence>
<dbReference type="GO" id="GO:0030170">
    <property type="term" value="F:pyridoxal phosphate binding"/>
    <property type="evidence" value="ECO:0007669"/>
    <property type="project" value="InterPro"/>
</dbReference>
<evidence type="ECO:0000256" key="8">
    <source>
        <dbReference type="RuleBase" id="RU362118"/>
    </source>
</evidence>
<keyword evidence="5 8" id="KW-0663">Pyridoxal phosphate</keyword>
<comment type="pathway">
    <text evidence="2">Amino-acid biosynthesis; L-cysteine biosynthesis; L-cysteine from L-homocysteine and L-serine: step 2/2.</text>
</comment>
<keyword evidence="6" id="KW-0028">Amino-acid biosynthesis</keyword>
<dbReference type="InterPro" id="IPR015422">
    <property type="entry name" value="PyrdxlP-dep_Trfase_small"/>
</dbReference>
<evidence type="ECO:0000256" key="6">
    <source>
        <dbReference type="ARBA" id="ARBA00023192"/>
    </source>
</evidence>
<dbReference type="EC" id="4.4.1.1" evidence="4"/>
<dbReference type="Pfam" id="PF01053">
    <property type="entry name" value="Cys_Met_Meta_PP"/>
    <property type="match status" value="2"/>
</dbReference>
<gene>
    <name evidence="10" type="ORF">WJX73_004883</name>
</gene>
<feature type="compositionally biased region" description="Basic and acidic residues" evidence="9">
    <location>
        <begin position="1"/>
        <end position="11"/>
    </location>
</feature>
<dbReference type="PANTHER" id="PTHR11808">
    <property type="entry name" value="TRANS-SULFURATION ENZYME FAMILY MEMBER"/>
    <property type="match status" value="1"/>
</dbReference>
<dbReference type="InterPro" id="IPR015421">
    <property type="entry name" value="PyrdxlP-dep_Trfase_major"/>
</dbReference>